<evidence type="ECO:0000256" key="2">
    <source>
        <dbReference type="SAM" id="MobiDB-lite"/>
    </source>
</evidence>
<dbReference type="EMBL" id="NAJQ01000191">
    <property type="protein sequence ID" value="TKA75501.1"/>
    <property type="molecule type" value="Genomic_DNA"/>
</dbReference>
<proteinExistence type="predicted"/>
<protein>
    <submittedName>
        <fullName evidence="3">Uncharacterized protein</fullName>
    </submittedName>
</protein>
<feature type="compositionally biased region" description="Acidic residues" evidence="2">
    <location>
        <begin position="483"/>
        <end position="494"/>
    </location>
</feature>
<feature type="region of interest" description="Disordered" evidence="2">
    <location>
        <begin position="59"/>
        <end position="84"/>
    </location>
</feature>
<accession>A0A4U0XH00</accession>
<dbReference type="Proteomes" id="UP000309340">
    <property type="component" value="Unassembled WGS sequence"/>
</dbReference>
<keyword evidence="4" id="KW-1185">Reference proteome</keyword>
<organism evidence="3 4">
    <name type="scientific">Friedmanniomyces simplex</name>
    <dbReference type="NCBI Taxonomy" id="329884"/>
    <lineage>
        <taxon>Eukaryota</taxon>
        <taxon>Fungi</taxon>
        <taxon>Dikarya</taxon>
        <taxon>Ascomycota</taxon>
        <taxon>Pezizomycotina</taxon>
        <taxon>Dothideomycetes</taxon>
        <taxon>Dothideomycetidae</taxon>
        <taxon>Mycosphaerellales</taxon>
        <taxon>Teratosphaeriaceae</taxon>
        <taxon>Friedmanniomyces</taxon>
    </lineage>
</organism>
<name>A0A4U0XH00_9PEZI</name>
<feature type="region of interest" description="Disordered" evidence="2">
    <location>
        <begin position="417"/>
        <end position="505"/>
    </location>
</feature>
<sequence>MSEIVKPRHELEEELRLARLEIEALEAAVLELERAYQLSAERLGAKILDFERTYQRLSRQEESSDAADNWGTAGAPSLHAVGNWDDDRLNRNATVEGNVHTNAWAVGEPAESEDAPPGAPEPQWEGRLCPDCQRRIRRELDPSDKMLSSRSRLDDEDFYSKCRTCGSPSRWTNPPYEVQVRLLQSAHRIAQETLWHAIRRHFPKWHNRHYPEHPLEINFGREDLRVVFDSLRVYAGRTSNRREFWEGAMQKAVDTVPLRNAMSHMKRLPPAQIDLLMKPVQELAIALDDEPRTNELRALRDELQGILRNLLAEIEDLETQATLPDSSPWAIHHQYTFRWACSTRRISAEVEDGTYLEIPASVRRAAEHWQQRSDGIGELDAACGESLEGANAPVSPIAPPVIDPSAAAHLLPGFQAWTDNPQAENSEAMSQPRRRLDDEAHSDLGTAGPFEEDGSTDGDAGVTTEPDLPAVPEPVDTGVPVEEGGDTEDSDETDATQPAESTASP</sequence>
<reference evidence="3 4" key="1">
    <citation type="submission" date="2017-03" db="EMBL/GenBank/DDBJ databases">
        <title>Genomes of endolithic fungi from Antarctica.</title>
        <authorList>
            <person name="Coleine C."/>
            <person name="Masonjones S."/>
            <person name="Stajich J.E."/>
        </authorList>
    </citation>
    <scope>NUCLEOTIDE SEQUENCE [LARGE SCALE GENOMIC DNA]</scope>
    <source>
        <strain evidence="3 4">CCFEE 5184</strain>
    </source>
</reference>
<keyword evidence="1" id="KW-0175">Coiled coil</keyword>
<feature type="compositionally biased region" description="Polar residues" evidence="2">
    <location>
        <begin position="495"/>
        <end position="505"/>
    </location>
</feature>
<gene>
    <name evidence="3" type="ORF">B0A55_04655</name>
</gene>
<dbReference type="OrthoDB" id="4769561at2759"/>
<evidence type="ECO:0000256" key="1">
    <source>
        <dbReference type="SAM" id="Coils"/>
    </source>
</evidence>
<feature type="compositionally biased region" description="Polar residues" evidence="2">
    <location>
        <begin position="417"/>
        <end position="429"/>
    </location>
</feature>
<evidence type="ECO:0000313" key="3">
    <source>
        <dbReference type="EMBL" id="TKA75501.1"/>
    </source>
</evidence>
<dbReference type="AlphaFoldDB" id="A0A4U0XH00"/>
<feature type="region of interest" description="Disordered" evidence="2">
    <location>
        <begin position="109"/>
        <end position="128"/>
    </location>
</feature>
<evidence type="ECO:0000313" key="4">
    <source>
        <dbReference type="Proteomes" id="UP000309340"/>
    </source>
</evidence>
<feature type="coiled-coil region" evidence="1">
    <location>
        <begin position="293"/>
        <end position="320"/>
    </location>
</feature>
<comment type="caution">
    <text evidence="3">The sequence shown here is derived from an EMBL/GenBank/DDBJ whole genome shotgun (WGS) entry which is preliminary data.</text>
</comment>